<dbReference type="Proteomes" id="UP000230282">
    <property type="component" value="Unassembled WGS sequence"/>
</dbReference>
<evidence type="ECO:0000256" key="1">
    <source>
        <dbReference type="SAM" id="Phobius"/>
    </source>
</evidence>
<feature type="transmembrane region" description="Helical" evidence="1">
    <location>
        <begin position="226"/>
        <end position="244"/>
    </location>
</feature>
<comment type="caution">
    <text evidence="2">The sequence shown here is derived from an EMBL/GenBank/DDBJ whole genome shotgun (WGS) entry which is preliminary data.</text>
</comment>
<name>A0A2M8RTZ8_9PAST</name>
<accession>A0A2M8RTZ8</accession>
<keyword evidence="1" id="KW-0812">Transmembrane</keyword>
<evidence type="ECO:0000313" key="2">
    <source>
        <dbReference type="EMBL" id="PJG82370.1"/>
    </source>
</evidence>
<proteinExistence type="predicted"/>
<keyword evidence="1" id="KW-0472">Membrane</keyword>
<evidence type="ECO:0000313" key="3">
    <source>
        <dbReference type="Proteomes" id="UP000230282"/>
    </source>
</evidence>
<sequence length="376" mass="44914">MKWKLNNITMIMNNLTGKDYRLQQLFENKHEFGVPCHEFILPFDETFRKSSYHIFKCFIENPLNNNAISLLLKGKEGCRRAEVLNILGFKKWIIVSDYVFDKNKPQDVITFSIMPHVKDFNELKNKINTLQKKDIKHSDSINPEFIKFFQEFPIFNISISINKKFKLFTDEKLFSNQQISGYIKQIEHWIENEKNIEKYIKQKDLLIKLLEKLNRKEPSFKEIRRIFFIGAITTYLMYLITSFIPKLEVIGWFSDRDTIIYYKEKELGGYLIFQYIQDLYHVFCESKNLKQSNIAFGLPEEQGEMWFDELVRLPDFIAGTLADYNKEENEFSHDKFIPLFEKVFTNENKNLIFNVFIGNNNNSFEMRVTRATFDKI</sequence>
<gene>
    <name evidence="2" type="ORF">CVP04_09675</name>
</gene>
<protein>
    <submittedName>
        <fullName evidence="2">Uncharacterized protein</fullName>
    </submittedName>
</protein>
<keyword evidence="3" id="KW-1185">Reference proteome</keyword>
<dbReference type="AlphaFoldDB" id="A0A2M8RTZ8"/>
<organism evidence="2 3">
    <name type="scientific">Caviibacterium pharyngocola</name>
    <dbReference type="NCBI Taxonomy" id="28159"/>
    <lineage>
        <taxon>Bacteria</taxon>
        <taxon>Pseudomonadati</taxon>
        <taxon>Pseudomonadota</taxon>
        <taxon>Gammaproteobacteria</taxon>
        <taxon>Pasteurellales</taxon>
        <taxon>Pasteurellaceae</taxon>
        <taxon>Caviibacterium</taxon>
    </lineage>
</organism>
<keyword evidence="1" id="KW-1133">Transmembrane helix</keyword>
<reference evidence="2 3" key="1">
    <citation type="submission" date="2017-11" db="EMBL/GenBank/DDBJ databases">
        <title>Reclassification of Bisgaard taxon 5 as Caviibacterium pharyngocola gen. nov., sp. nov.</title>
        <authorList>
            <person name="Christensen H."/>
        </authorList>
    </citation>
    <scope>NUCLEOTIDE SEQUENCE [LARGE SCALE GENOMIC DNA]</scope>
    <source>
        <strain evidence="2 3">7_3</strain>
    </source>
</reference>
<dbReference type="EMBL" id="PHGZ01000021">
    <property type="protein sequence ID" value="PJG82370.1"/>
    <property type="molecule type" value="Genomic_DNA"/>
</dbReference>